<dbReference type="EMBL" id="CP000434">
    <property type="protein sequence ID" value="ABH00691.1"/>
    <property type="molecule type" value="Genomic_DNA"/>
</dbReference>
<dbReference type="Pfam" id="PF00106">
    <property type="entry name" value="adh_short"/>
    <property type="match status" value="1"/>
</dbReference>
<accession>Q0RVJ5</accession>
<dbReference type="eggNOG" id="COG1028">
    <property type="taxonomic scope" value="Bacteria"/>
</dbReference>
<dbReference type="HOGENOM" id="CLU_010194_1_0_11"/>
<organism evidence="5 6">
    <name type="scientific">Rhodococcus jostii (strain RHA1)</name>
    <dbReference type="NCBI Taxonomy" id="101510"/>
    <lineage>
        <taxon>Bacteria</taxon>
        <taxon>Bacillati</taxon>
        <taxon>Actinomycetota</taxon>
        <taxon>Actinomycetes</taxon>
        <taxon>Mycobacteriales</taxon>
        <taxon>Nocardiaceae</taxon>
        <taxon>Rhodococcus</taxon>
    </lineage>
</organism>
<geneLocation type="plasmid" evidence="5 6">
    <name>pRHL3</name>
</geneLocation>
<dbReference type="FunFam" id="3.40.50.720:FF:000084">
    <property type="entry name" value="Short-chain dehydrogenase reductase"/>
    <property type="match status" value="1"/>
</dbReference>
<dbReference type="GO" id="GO:0018459">
    <property type="term" value="F:carveol dehydrogenase activity"/>
    <property type="evidence" value="ECO:0007669"/>
    <property type="project" value="UniProtKB-EC"/>
</dbReference>
<proteinExistence type="inferred from homology"/>
<dbReference type="AlphaFoldDB" id="Q0RVJ5"/>
<dbReference type="InterPro" id="IPR002347">
    <property type="entry name" value="SDR_fam"/>
</dbReference>
<evidence type="ECO:0000256" key="1">
    <source>
        <dbReference type="ARBA" id="ARBA00006484"/>
    </source>
</evidence>
<dbReference type="SUPFAM" id="SSF51735">
    <property type="entry name" value="NAD(P)-binding Rossmann-fold domains"/>
    <property type="match status" value="1"/>
</dbReference>
<dbReference type="NCBIfam" id="NF009467">
    <property type="entry name" value="PRK12826.1-3"/>
    <property type="match status" value="1"/>
</dbReference>
<dbReference type="NCBIfam" id="TIGR03971">
    <property type="entry name" value="SDR_subfam_1"/>
    <property type="match status" value="1"/>
</dbReference>
<keyword evidence="5" id="KW-0614">Plasmid</keyword>
<gene>
    <name evidence="5" type="primary">limC3</name>
    <name evidence="5" type="ordered locus">RHA1_ro11044</name>
</gene>
<dbReference type="InterPro" id="IPR020904">
    <property type="entry name" value="Sc_DH/Rdtase_CS"/>
</dbReference>
<evidence type="ECO:0000256" key="3">
    <source>
        <dbReference type="ARBA" id="ARBA00023027"/>
    </source>
</evidence>
<protein>
    <submittedName>
        <fullName evidence="5">Dichlorophenolindophenol-dependent carveol dehydrogenase</fullName>
        <ecNumber evidence="5">1.1.1.243</ecNumber>
    </submittedName>
</protein>
<dbReference type="CDD" id="cd05233">
    <property type="entry name" value="SDR_c"/>
    <property type="match status" value="1"/>
</dbReference>
<evidence type="ECO:0000313" key="6">
    <source>
        <dbReference type="Proteomes" id="UP000008710"/>
    </source>
</evidence>
<evidence type="ECO:0000256" key="4">
    <source>
        <dbReference type="RuleBase" id="RU000363"/>
    </source>
</evidence>
<keyword evidence="3" id="KW-0520">NAD</keyword>
<dbReference type="PROSITE" id="PS00061">
    <property type="entry name" value="ADH_SHORT"/>
    <property type="match status" value="1"/>
</dbReference>
<dbReference type="InterPro" id="IPR023985">
    <property type="entry name" value="SDR_subfam_1"/>
</dbReference>
<dbReference type="RefSeq" id="WP_011600319.1">
    <property type="nucleotide sequence ID" value="NC_008271.1"/>
</dbReference>
<dbReference type="PRINTS" id="PR00080">
    <property type="entry name" value="SDRFAMILY"/>
</dbReference>
<evidence type="ECO:0000256" key="2">
    <source>
        <dbReference type="ARBA" id="ARBA00023002"/>
    </source>
</evidence>
<evidence type="ECO:0000313" key="5">
    <source>
        <dbReference type="EMBL" id="ABH00691.1"/>
    </source>
</evidence>
<keyword evidence="2 5" id="KW-0560">Oxidoreductase</keyword>
<dbReference type="OrthoDB" id="5173603at2"/>
<dbReference type="KEGG" id="rha:RHA1_ro11044"/>
<dbReference type="EC" id="1.1.1.243" evidence="5"/>
<comment type="similarity">
    <text evidence="1 4">Belongs to the short-chain dehydrogenases/reductases (SDR) family.</text>
</comment>
<reference evidence="6" key="1">
    <citation type="journal article" date="2006" name="Proc. Natl. Acad. Sci. U.S.A.">
        <title>The complete genome of Rhodococcus sp. RHA1 provides insights into a catabolic powerhouse.</title>
        <authorList>
            <person name="McLeod M.P."/>
            <person name="Warren R.L."/>
            <person name="Hsiao W.W.L."/>
            <person name="Araki N."/>
            <person name="Myhre M."/>
            <person name="Fernandes C."/>
            <person name="Miyazawa D."/>
            <person name="Wong W."/>
            <person name="Lillquist A.L."/>
            <person name="Wang D."/>
            <person name="Dosanjh M."/>
            <person name="Hara H."/>
            <person name="Petrescu A."/>
            <person name="Morin R.D."/>
            <person name="Yang G."/>
            <person name="Stott J.M."/>
            <person name="Schein J.E."/>
            <person name="Shin H."/>
            <person name="Smailus D."/>
            <person name="Siddiqui A.S."/>
            <person name="Marra M.A."/>
            <person name="Jones S.J.M."/>
            <person name="Holt R."/>
            <person name="Brinkman F.S.L."/>
            <person name="Miyauchi K."/>
            <person name="Fukuda M."/>
            <person name="Davies J.E."/>
            <person name="Mohn W.W."/>
            <person name="Eltis L.D."/>
        </authorList>
    </citation>
    <scope>NUCLEOTIDE SEQUENCE [LARGE SCALE GENOMIC DNA]</scope>
    <source>
        <strain evidence="6">RHA1</strain>
    </source>
</reference>
<name>Q0RVJ5_RHOJR</name>
<dbReference type="PANTHER" id="PTHR42760">
    <property type="entry name" value="SHORT-CHAIN DEHYDROGENASES/REDUCTASES FAMILY MEMBER"/>
    <property type="match status" value="1"/>
</dbReference>
<dbReference type="InterPro" id="IPR036291">
    <property type="entry name" value="NAD(P)-bd_dom_sf"/>
</dbReference>
<sequence length="275" mass="29493">MLRLEGKVALVTGAARGQGRSHALRMAEEGANIIAVDLCDQISTVPYDMSDHNDLHETGRLVEEYGRRVITAVCDVRDSDSLRSTVARCVQDLGRLDIVCANAGIWSAGGVRDLTVDSWNDMISVNLTGVFNTAQATVEHLIAAGGGSFIATSSVFGLKGRGGIAHYASSKHGVTGLARDMAGELAPFSIRVNSIHPGGVRTPMVENEHLFRLFRPDLDHPGWDDVKETLSSMNALPIDSIPVQDISNLVLFLASDESRYITGTSIPVDAGFVHL</sequence>
<dbReference type="Proteomes" id="UP000008710">
    <property type="component" value="Plasmid pRHL3"/>
</dbReference>
<dbReference type="PANTHER" id="PTHR42760:SF133">
    <property type="entry name" value="3-OXOACYL-[ACYL-CARRIER-PROTEIN] REDUCTASE"/>
    <property type="match status" value="1"/>
</dbReference>
<dbReference type="Gene3D" id="3.40.50.720">
    <property type="entry name" value="NAD(P)-binding Rossmann-like Domain"/>
    <property type="match status" value="1"/>
</dbReference>
<dbReference type="PRINTS" id="PR00081">
    <property type="entry name" value="GDHRDH"/>
</dbReference>